<organism evidence="1 2">
    <name type="scientific">Pelodiscus sinensis</name>
    <name type="common">Chinese softshell turtle</name>
    <name type="synonym">Trionyx sinensis</name>
    <dbReference type="NCBI Taxonomy" id="13735"/>
    <lineage>
        <taxon>Eukaryota</taxon>
        <taxon>Metazoa</taxon>
        <taxon>Chordata</taxon>
        <taxon>Craniata</taxon>
        <taxon>Vertebrata</taxon>
        <taxon>Euteleostomi</taxon>
        <taxon>Archelosauria</taxon>
        <taxon>Testudinata</taxon>
        <taxon>Testudines</taxon>
        <taxon>Cryptodira</taxon>
        <taxon>Trionychia</taxon>
        <taxon>Trionychidae</taxon>
        <taxon>Pelodiscus</taxon>
    </lineage>
</organism>
<name>K7FE91_PELSI</name>
<reference evidence="2" key="2">
    <citation type="journal article" date="2013" name="Nat. Genet.">
        <title>The draft genomes of soft-shell turtle and green sea turtle yield insights into the development and evolution of the turtle-specific body plan.</title>
        <authorList>
            <person name="Wang Z."/>
            <person name="Pascual-Anaya J."/>
            <person name="Zadissa A."/>
            <person name="Li W."/>
            <person name="Niimura Y."/>
            <person name="Huang Z."/>
            <person name="Li C."/>
            <person name="White S."/>
            <person name="Xiong Z."/>
            <person name="Fang D."/>
            <person name="Wang B."/>
            <person name="Ming Y."/>
            <person name="Chen Y."/>
            <person name="Zheng Y."/>
            <person name="Kuraku S."/>
            <person name="Pignatelli M."/>
            <person name="Herrero J."/>
            <person name="Beal K."/>
            <person name="Nozawa M."/>
            <person name="Li Q."/>
            <person name="Wang J."/>
            <person name="Zhang H."/>
            <person name="Yu L."/>
            <person name="Shigenobu S."/>
            <person name="Wang J."/>
            <person name="Liu J."/>
            <person name="Flicek P."/>
            <person name="Searle S."/>
            <person name="Wang J."/>
            <person name="Kuratani S."/>
            <person name="Yin Y."/>
            <person name="Aken B."/>
            <person name="Zhang G."/>
            <person name="Irie N."/>
        </authorList>
    </citation>
    <scope>NUCLEOTIDE SEQUENCE [LARGE SCALE GENOMIC DNA]</scope>
    <source>
        <strain evidence="2">Daiwa-1</strain>
    </source>
</reference>
<evidence type="ECO:0000313" key="1">
    <source>
        <dbReference type="Ensembl" id="ENSPSIP00000006351.1"/>
    </source>
</evidence>
<sequence>MERNEMLRLAMRYINFLVKVLGQQGLPQTGVTARGSILGLFQQASHRQYMEALTALSNLPLKLKDPSLHSS</sequence>
<dbReference type="HOGENOM" id="CLU_2746733_0_0_1"/>
<accession>K7FE91</accession>
<dbReference type="EMBL" id="AGCU01006448">
    <property type="status" value="NOT_ANNOTATED_CDS"/>
    <property type="molecule type" value="Genomic_DNA"/>
</dbReference>
<keyword evidence="2" id="KW-1185">Reference proteome</keyword>
<evidence type="ECO:0008006" key="3">
    <source>
        <dbReference type="Google" id="ProtNLM"/>
    </source>
</evidence>
<reference evidence="1" key="4">
    <citation type="submission" date="2025-09" db="UniProtKB">
        <authorList>
            <consortium name="Ensembl"/>
        </authorList>
    </citation>
    <scope>IDENTIFICATION</scope>
</reference>
<dbReference type="Ensembl" id="ENSPSIT00000006388.1">
    <property type="protein sequence ID" value="ENSPSIP00000006351.1"/>
    <property type="gene ID" value="ENSPSIG00000005883.1"/>
</dbReference>
<proteinExistence type="predicted"/>
<dbReference type="AlphaFoldDB" id="K7FE91"/>
<reference evidence="2" key="1">
    <citation type="submission" date="2011-10" db="EMBL/GenBank/DDBJ databases">
        <authorList>
            <consortium name="Soft-shell Turtle Genome Consortium"/>
        </authorList>
    </citation>
    <scope>NUCLEOTIDE SEQUENCE [LARGE SCALE GENOMIC DNA]</scope>
    <source>
        <strain evidence="2">Daiwa-1</strain>
    </source>
</reference>
<dbReference type="eggNOG" id="KOG4029">
    <property type="taxonomic scope" value="Eukaryota"/>
</dbReference>
<protein>
    <recommendedName>
        <fullName evidence="3">BHLH domain-containing protein</fullName>
    </recommendedName>
</protein>
<reference evidence="1" key="3">
    <citation type="submission" date="2025-08" db="UniProtKB">
        <authorList>
            <consortium name="Ensembl"/>
        </authorList>
    </citation>
    <scope>IDENTIFICATION</scope>
</reference>
<dbReference type="STRING" id="13735.ENSPSIP00000006351"/>
<evidence type="ECO:0000313" key="2">
    <source>
        <dbReference type="Proteomes" id="UP000007267"/>
    </source>
</evidence>
<dbReference type="Proteomes" id="UP000007267">
    <property type="component" value="Unassembled WGS sequence"/>
</dbReference>